<accession>A0A9Q8ZGB0</accession>
<reference evidence="3" key="1">
    <citation type="submission" date="2021-12" db="EMBL/GenBank/DDBJ databases">
        <title>Curvularia clavata genome.</title>
        <authorList>
            <person name="Cao Y."/>
        </authorList>
    </citation>
    <scope>NUCLEOTIDE SEQUENCE</scope>
    <source>
        <strain evidence="3">Yc1106</strain>
    </source>
</reference>
<dbReference type="InterPro" id="IPR014718">
    <property type="entry name" value="GH-type_carb-bd"/>
</dbReference>
<evidence type="ECO:0000259" key="2">
    <source>
        <dbReference type="Pfam" id="PF17678"/>
    </source>
</evidence>
<dbReference type="PANTHER" id="PTHR12143">
    <property type="entry name" value="PEPTIDE N-GLYCANASE PNGASE -RELATED"/>
    <property type="match status" value="1"/>
</dbReference>
<keyword evidence="4" id="KW-1185">Reference proteome</keyword>
<sequence>MRGQICPGYRDANGVVFKDESKAVFARHSKRASARPSTLPPQVHSNPHDVVSAFFFRQCLLPTRHEWPLGNEYFDHILPLYNSAAPSSALPLAVSVMALTVATTHHVRDYVQPLVTGAELAAVRAVGTALSDPLQRLKDETLMAILCLDFAQQYPNAAVQHGRPHLRGALALIRERGSTAFDSEASQSLYVATRGHVLLIALWSADEDQDLILTFPEVASAHKSTVFTVQHILRQVLCLERQVLTWQPPDASSPLKEDRVCSYAAQAKLLCDRLEDLRHEVSQELSSPVVPLPYGSFERLSDISLVQKAFVFGQYICTYVLVLKLLYCTSSFLHNNDIQSNIADHLAILDQAQSLVSSLCVSVVPILDRSRFLRPGDGTINRTIVTETRPELSNGLQDEGLASTSRSHLSRLSRILLLGTGISSTCLVLAASGEDTSQEPLWSFVDPLIGTVGPRPGSAIAGGNSFPGASLPWAMAKPGIDTSYIGLPNGSAVDANAGYTPLGNVTAVSMTHVSGSGGVPTYGLISQMPLFGNLASVNLADNMTYAQNRSLDSESATVGLFTTTLQNGVKIEITSGNHTGFMRYTFPQLEPPSNRSSSLSDDSMMAVAGATNGHDAHILIDLTHVLPAYSSMAYSQKFLRGELHVPSSSSALPSYYGSASYTGGWPQPDSHTIHFCGNFSVPANSVLTPTSDYVQGEHSGIASGAGTFSWQYNPYSPPTTRPVPRGYPNVRSHSGSGMGLGALFSWSPTEARVNGTLTLEARLGISYISAARACSHVKNELPDTKSFEDVVEQARQEWEAKVLSKIQIGNDGDATSNNATLKRMLYSALYQTGLMPTDKTGENPVWESNESKPYYDDHYTLWDTYRTLLPLYHLIFTKSYSRVLSGLISIFTEEGYLPAGRAANWNGRVQGGTHADIVLADAFVKSVRALNNEAGRGELDSTIDWQEAYRAMMKDASVIPERNVDPVAFDGATKEGRGALDDYLSLSFITRNHTRSISRGVEYPQNDFAIFSMARGLDKPQETVDQMRDRASWWQNQWNPTANATLDGIGTFTGFPGARNADGTWNLTAYDPLGCGTCGWDADIYEAKVWETAFSVAPHDMAKVIDLMGGDEAFVRRLDASFVPGFGTSVGANNDAGSALFNPGNEPSFATPFVYNYVPGMHWKTVNQTRATVDVFYSDARNGYPGNIDGGALPSWLIFNLVGIYPVPGQPLYLLSAPRFSSLNISLFSGTSVETSLTVLARDMSSTSCYPQRVTWNGEELDRAWLKHKEIVQGGELVFYMGEEPARWDVGERPWSLSAWP</sequence>
<dbReference type="GO" id="GO:0006516">
    <property type="term" value="P:glycoprotein catabolic process"/>
    <property type="evidence" value="ECO:0007669"/>
    <property type="project" value="TreeGrafter"/>
</dbReference>
<keyword evidence="3" id="KW-0378">Hydrolase</keyword>
<dbReference type="GO" id="GO:0005829">
    <property type="term" value="C:cytosol"/>
    <property type="evidence" value="ECO:0007669"/>
    <property type="project" value="TreeGrafter"/>
</dbReference>
<dbReference type="Pfam" id="PF07971">
    <property type="entry name" value="Glyco_hydro_92"/>
    <property type="match status" value="1"/>
</dbReference>
<dbReference type="GO" id="GO:0005975">
    <property type="term" value="P:carbohydrate metabolic process"/>
    <property type="evidence" value="ECO:0007669"/>
    <property type="project" value="InterPro"/>
</dbReference>
<dbReference type="Gene3D" id="2.70.98.10">
    <property type="match status" value="1"/>
</dbReference>
<dbReference type="InterPro" id="IPR008928">
    <property type="entry name" value="6-hairpin_glycosidase_sf"/>
</dbReference>
<dbReference type="OrthoDB" id="449263at2759"/>
<dbReference type="Gene3D" id="3.30.2080.10">
    <property type="entry name" value="GH92 mannosidase domain"/>
    <property type="match status" value="1"/>
</dbReference>
<dbReference type="VEuPathDB" id="FungiDB:yc1106_10146"/>
<evidence type="ECO:0000259" key="1">
    <source>
        <dbReference type="Pfam" id="PF07971"/>
    </source>
</evidence>
<dbReference type="InterPro" id="IPR012939">
    <property type="entry name" value="Glyco_hydro_92"/>
</dbReference>
<dbReference type="Proteomes" id="UP001056012">
    <property type="component" value="Chromosome 8"/>
</dbReference>
<dbReference type="FunFam" id="3.30.2080.10:FF:000001">
    <property type="entry name" value="Alpha-1,2-mannosidase subfamily"/>
    <property type="match status" value="1"/>
</dbReference>
<feature type="domain" description="Glycosyl hydrolase family 92" evidence="1">
    <location>
        <begin position="773"/>
        <end position="1283"/>
    </location>
</feature>
<dbReference type="Gene3D" id="1.20.1050.60">
    <property type="entry name" value="alpha-1,2-mannosidase"/>
    <property type="match status" value="1"/>
</dbReference>
<dbReference type="FunFam" id="1.20.1050.60:FF:000002">
    <property type="entry name" value="Glycosyl hydrolase family 92"/>
    <property type="match status" value="1"/>
</dbReference>
<dbReference type="GO" id="GO:0030246">
    <property type="term" value="F:carbohydrate binding"/>
    <property type="evidence" value="ECO:0007669"/>
    <property type="project" value="InterPro"/>
</dbReference>
<feature type="domain" description="Glycosyl hydrolase family 92 N-terminal" evidence="2">
    <location>
        <begin position="444"/>
        <end position="766"/>
    </location>
</feature>
<evidence type="ECO:0000313" key="4">
    <source>
        <dbReference type="Proteomes" id="UP001056012"/>
    </source>
</evidence>
<dbReference type="GO" id="GO:0000224">
    <property type="term" value="F:peptide-N4-(N-acetyl-beta-glucosaminyl)asparagine amidase activity"/>
    <property type="evidence" value="ECO:0007669"/>
    <property type="project" value="TreeGrafter"/>
</dbReference>
<dbReference type="SUPFAM" id="SSF48208">
    <property type="entry name" value="Six-hairpin glycosidases"/>
    <property type="match status" value="1"/>
</dbReference>
<dbReference type="EMBL" id="CP089281">
    <property type="protein sequence ID" value="USP82872.1"/>
    <property type="molecule type" value="Genomic_DNA"/>
</dbReference>
<name>A0A9Q8ZGB0_CURCL</name>
<dbReference type="InterPro" id="IPR041371">
    <property type="entry name" value="GH92_N"/>
</dbReference>
<proteinExistence type="predicted"/>
<gene>
    <name evidence="3" type="ORF">yc1106_10146</name>
</gene>
<protein>
    <submittedName>
        <fullName evidence="3">Glycoside hydrolase family 92 protein</fullName>
    </submittedName>
</protein>
<dbReference type="PANTHER" id="PTHR12143:SF44">
    <property type="entry name" value="GLYCOSYL HYDROLASE FAMILY 92 DOMAIN-CONTAINING PROTEIN"/>
    <property type="match status" value="1"/>
</dbReference>
<dbReference type="InterPro" id="IPR050883">
    <property type="entry name" value="PNGase"/>
</dbReference>
<organism evidence="3 4">
    <name type="scientific">Curvularia clavata</name>
    <dbReference type="NCBI Taxonomy" id="95742"/>
    <lineage>
        <taxon>Eukaryota</taxon>
        <taxon>Fungi</taxon>
        <taxon>Dikarya</taxon>
        <taxon>Ascomycota</taxon>
        <taxon>Pezizomycotina</taxon>
        <taxon>Dothideomycetes</taxon>
        <taxon>Pleosporomycetidae</taxon>
        <taxon>Pleosporales</taxon>
        <taxon>Pleosporineae</taxon>
        <taxon>Pleosporaceae</taxon>
        <taxon>Curvularia</taxon>
    </lineage>
</organism>
<evidence type="ECO:0000313" key="3">
    <source>
        <dbReference type="EMBL" id="USP82872.1"/>
    </source>
</evidence>
<dbReference type="Gene3D" id="1.20.1610.10">
    <property type="entry name" value="alpha-1,2-mannosidases domains"/>
    <property type="match status" value="1"/>
</dbReference>
<dbReference type="GO" id="GO:0005634">
    <property type="term" value="C:nucleus"/>
    <property type="evidence" value="ECO:0007669"/>
    <property type="project" value="TreeGrafter"/>
</dbReference>
<dbReference type="Pfam" id="PF17678">
    <property type="entry name" value="Glyco_hydro_92N"/>
    <property type="match status" value="1"/>
</dbReference>